<evidence type="ECO:0000313" key="2">
    <source>
        <dbReference type="EMBL" id="CAA9402404.1"/>
    </source>
</evidence>
<proteinExistence type="predicted"/>
<feature type="compositionally biased region" description="Basic and acidic residues" evidence="1">
    <location>
        <begin position="19"/>
        <end position="36"/>
    </location>
</feature>
<gene>
    <name evidence="2" type="ORF">AVDCRST_MAG01-01-1117</name>
</gene>
<feature type="non-terminal residue" evidence="2">
    <location>
        <position position="43"/>
    </location>
</feature>
<reference evidence="2" key="1">
    <citation type="submission" date="2020-02" db="EMBL/GenBank/DDBJ databases">
        <authorList>
            <person name="Meier V. D."/>
        </authorList>
    </citation>
    <scope>NUCLEOTIDE SEQUENCE</scope>
    <source>
        <strain evidence="2">AVDCRST_MAG01</strain>
    </source>
</reference>
<evidence type="ECO:0000256" key="1">
    <source>
        <dbReference type="SAM" id="MobiDB-lite"/>
    </source>
</evidence>
<organism evidence="2">
    <name type="scientific">uncultured Rubrobacteraceae bacterium</name>
    <dbReference type="NCBI Taxonomy" id="349277"/>
    <lineage>
        <taxon>Bacteria</taxon>
        <taxon>Bacillati</taxon>
        <taxon>Actinomycetota</taxon>
        <taxon>Rubrobacteria</taxon>
        <taxon>Rubrobacterales</taxon>
        <taxon>Rubrobacteraceae</taxon>
        <taxon>environmental samples</taxon>
    </lineage>
</organism>
<protein>
    <submittedName>
        <fullName evidence="2">Oxidoreductase</fullName>
    </submittedName>
</protein>
<feature type="region of interest" description="Disordered" evidence="1">
    <location>
        <begin position="18"/>
        <end position="43"/>
    </location>
</feature>
<accession>A0A6J4P6R4</accession>
<dbReference type="EMBL" id="CADCUW010000164">
    <property type="protein sequence ID" value="CAA9402404.1"/>
    <property type="molecule type" value="Genomic_DNA"/>
</dbReference>
<dbReference type="AlphaFoldDB" id="A0A6J4P6R4"/>
<feature type="non-terminal residue" evidence="2">
    <location>
        <position position="1"/>
    </location>
</feature>
<name>A0A6J4P6R4_9ACTN</name>
<sequence>AGPVAAGGRRLAVPLALAEAEHRQPHPRPARDEFRRHGGYRCH</sequence>